<proteinExistence type="predicted"/>
<gene>
    <name evidence="3" type="ORF">HY29_13315</name>
</gene>
<organism evidence="3 4">
    <name type="scientific">Hyphomonas beringensis</name>
    <dbReference type="NCBI Taxonomy" id="1280946"/>
    <lineage>
        <taxon>Bacteria</taxon>
        <taxon>Pseudomonadati</taxon>
        <taxon>Pseudomonadota</taxon>
        <taxon>Alphaproteobacteria</taxon>
        <taxon>Hyphomonadales</taxon>
        <taxon>Hyphomonadaceae</taxon>
        <taxon>Hyphomonas</taxon>
    </lineage>
</organism>
<sequence>MRKSLLITVAFGAAVCATACGNSETSEPVKASASEPVEATLVSSVNQDSKTIGLAFSYFWYDNLETPDDCPEGYAYALRDLAILGLPEEKQKYLLQPENRSTYYKMGYALSGKRMREHNGTSICNIPDAYDDPPLRTVQSNLANGRDLDGKASSGDDVGSCGAADFTAPDGRSGIDNQLYRVMGCIDSYRRDAEFAGGAMEDYHVGAYRDGEITTLMEIRDVDNRMNDDYVEVGVYSSHEPTPYDSEKKGIGHASLTVTDNTLWHNETTGRIENGVLITEPFDLRLKFGWTGRPAEYYVKDTQIHLNLAEDGTAEGDLVGYFDLQYAYWHSFHDEQGALQVANGYTCPAVWDALHKYADGYPDPETGKCTAISTAMKLDAVPAFVIHPPKEELVKYVLDTRDYYGVELEDIAVEGAELREPKGAGGPPAAAKSRKNPETSESKEE</sequence>
<evidence type="ECO:0000313" key="4">
    <source>
        <dbReference type="Proteomes" id="UP000027037"/>
    </source>
</evidence>
<keyword evidence="2" id="KW-0732">Signal</keyword>
<dbReference type="RefSeq" id="WP_034795502.1">
    <property type="nucleotide sequence ID" value="NZ_AWFF01000034.1"/>
</dbReference>
<dbReference type="Proteomes" id="UP000027037">
    <property type="component" value="Unassembled WGS sequence"/>
</dbReference>
<reference evidence="3 4" key="1">
    <citation type="journal article" date="2014" name="Antonie Van Leeuwenhoek">
        <title>Hyphomonas beringensis sp. nov. and Hyphomonas chukchiensis sp. nov., isolated from surface seawater of the Bering Sea and Chukchi Sea.</title>
        <authorList>
            <person name="Li C."/>
            <person name="Lai Q."/>
            <person name="Li G."/>
            <person name="Dong C."/>
            <person name="Wang J."/>
            <person name="Liao Y."/>
            <person name="Shao Z."/>
        </authorList>
    </citation>
    <scope>NUCLEOTIDE SEQUENCE [LARGE SCALE GENOMIC DNA]</scope>
    <source>
        <strain evidence="3 4">25B14_1</strain>
    </source>
</reference>
<feature type="compositionally biased region" description="Basic and acidic residues" evidence="1">
    <location>
        <begin position="435"/>
        <end position="445"/>
    </location>
</feature>
<keyword evidence="4" id="KW-1185">Reference proteome</keyword>
<dbReference type="STRING" id="1280946.HY29_13315"/>
<dbReference type="AlphaFoldDB" id="A0A062U911"/>
<dbReference type="EMBL" id="AWFF01000034">
    <property type="protein sequence ID" value="KCZ54772.1"/>
    <property type="molecule type" value="Genomic_DNA"/>
</dbReference>
<accession>A0A062U911</accession>
<feature type="signal peptide" evidence="2">
    <location>
        <begin position="1"/>
        <end position="19"/>
    </location>
</feature>
<evidence type="ECO:0000256" key="1">
    <source>
        <dbReference type="SAM" id="MobiDB-lite"/>
    </source>
</evidence>
<feature type="chain" id="PRO_5001618122" description="Lipoprotein" evidence="2">
    <location>
        <begin position="20"/>
        <end position="445"/>
    </location>
</feature>
<evidence type="ECO:0000256" key="2">
    <source>
        <dbReference type="SAM" id="SignalP"/>
    </source>
</evidence>
<name>A0A062U911_9PROT</name>
<dbReference type="OrthoDB" id="8178235at2"/>
<dbReference type="PATRIC" id="fig|1280946.3.peg.1672"/>
<evidence type="ECO:0008006" key="5">
    <source>
        <dbReference type="Google" id="ProtNLM"/>
    </source>
</evidence>
<comment type="caution">
    <text evidence="3">The sequence shown here is derived from an EMBL/GenBank/DDBJ whole genome shotgun (WGS) entry which is preliminary data.</text>
</comment>
<feature type="region of interest" description="Disordered" evidence="1">
    <location>
        <begin position="416"/>
        <end position="445"/>
    </location>
</feature>
<evidence type="ECO:0000313" key="3">
    <source>
        <dbReference type="EMBL" id="KCZ54772.1"/>
    </source>
</evidence>
<dbReference type="eggNOG" id="ENOG5032HY5">
    <property type="taxonomic scope" value="Bacteria"/>
</dbReference>
<protein>
    <recommendedName>
        <fullName evidence="5">Lipoprotein</fullName>
    </recommendedName>
</protein>